<dbReference type="EMBL" id="UINC01186672">
    <property type="protein sequence ID" value="SVD99001.1"/>
    <property type="molecule type" value="Genomic_DNA"/>
</dbReference>
<proteinExistence type="predicted"/>
<evidence type="ECO:0000313" key="1">
    <source>
        <dbReference type="EMBL" id="SVD99001.1"/>
    </source>
</evidence>
<protein>
    <submittedName>
        <fullName evidence="1">Uncharacterized protein</fullName>
    </submittedName>
</protein>
<accession>A0A382ZU83</accession>
<reference evidence="1" key="1">
    <citation type="submission" date="2018-05" db="EMBL/GenBank/DDBJ databases">
        <authorList>
            <person name="Lanie J.A."/>
            <person name="Ng W.-L."/>
            <person name="Kazmierczak K.M."/>
            <person name="Andrzejewski T.M."/>
            <person name="Davidsen T.M."/>
            <person name="Wayne K.J."/>
            <person name="Tettelin H."/>
            <person name="Glass J.I."/>
            <person name="Rusch D."/>
            <person name="Podicherti R."/>
            <person name="Tsui H.-C.T."/>
            <person name="Winkler M.E."/>
        </authorList>
    </citation>
    <scope>NUCLEOTIDE SEQUENCE</scope>
</reference>
<dbReference type="AlphaFoldDB" id="A0A382ZU83"/>
<name>A0A382ZU83_9ZZZZ</name>
<organism evidence="1">
    <name type="scientific">marine metagenome</name>
    <dbReference type="NCBI Taxonomy" id="408172"/>
    <lineage>
        <taxon>unclassified sequences</taxon>
        <taxon>metagenomes</taxon>
        <taxon>ecological metagenomes</taxon>
    </lineage>
</organism>
<sequence length="28" mass="3243">MNLPPGFGVHRGGDFWYHACRNCDEIFC</sequence>
<gene>
    <name evidence="1" type="ORF">METZ01_LOCUS451855</name>
</gene>